<protein>
    <submittedName>
        <fullName evidence="3">DUF4367 domain-containing protein</fullName>
    </submittedName>
</protein>
<keyword evidence="1" id="KW-0472">Membrane</keyword>
<reference evidence="4" key="1">
    <citation type="journal article" date="2019" name="Int. J. Syst. Evol. Microbiol.">
        <title>The Global Catalogue of Microorganisms (GCM) 10K type strain sequencing project: providing services to taxonomists for standard genome sequencing and annotation.</title>
        <authorList>
            <consortium name="The Broad Institute Genomics Platform"/>
            <consortium name="The Broad Institute Genome Sequencing Center for Infectious Disease"/>
            <person name="Wu L."/>
            <person name="Ma J."/>
        </authorList>
    </citation>
    <scope>NUCLEOTIDE SEQUENCE [LARGE SCALE GENOMIC DNA]</scope>
    <source>
        <strain evidence="4">CGMCC 1.18575</strain>
    </source>
</reference>
<keyword evidence="1" id="KW-1133">Transmembrane helix</keyword>
<proteinExistence type="predicted"/>
<feature type="domain" description="DUF4367" evidence="2">
    <location>
        <begin position="152"/>
        <end position="265"/>
    </location>
</feature>
<dbReference type="Pfam" id="PF14285">
    <property type="entry name" value="DUF4367"/>
    <property type="match status" value="1"/>
</dbReference>
<dbReference type="RefSeq" id="WP_378135734.1">
    <property type="nucleotide sequence ID" value="NZ_JBHSMI010000028.1"/>
</dbReference>
<name>A0ABW0HVK4_9BACL</name>
<organism evidence="3 4">
    <name type="scientific">Cohnella soli</name>
    <dbReference type="NCBI Taxonomy" id="425005"/>
    <lineage>
        <taxon>Bacteria</taxon>
        <taxon>Bacillati</taxon>
        <taxon>Bacillota</taxon>
        <taxon>Bacilli</taxon>
        <taxon>Bacillales</taxon>
        <taxon>Paenibacillaceae</taxon>
        <taxon>Cohnella</taxon>
    </lineage>
</organism>
<keyword evidence="4" id="KW-1185">Reference proteome</keyword>
<comment type="caution">
    <text evidence="3">The sequence shown here is derived from an EMBL/GenBank/DDBJ whole genome shotgun (WGS) entry which is preliminary data.</text>
</comment>
<dbReference type="InterPro" id="IPR025377">
    <property type="entry name" value="DUF4367"/>
</dbReference>
<evidence type="ECO:0000256" key="1">
    <source>
        <dbReference type="SAM" id="Phobius"/>
    </source>
</evidence>
<feature type="transmembrane region" description="Helical" evidence="1">
    <location>
        <begin position="55"/>
        <end position="74"/>
    </location>
</feature>
<dbReference type="Proteomes" id="UP001596113">
    <property type="component" value="Unassembled WGS sequence"/>
</dbReference>
<evidence type="ECO:0000313" key="4">
    <source>
        <dbReference type="Proteomes" id="UP001596113"/>
    </source>
</evidence>
<evidence type="ECO:0000259" key="2">
    <source>
        <dbReference type="Pfam" id="PF14285"/>
    </source>
</evidence>
<sequence length="267" mass="29408">MSKTNFEKAFDGSFDAAFENVAGDNAFAIPDHSASWNNVQKRLTARRNQTRVRSALTKLGIIVISLTAGALIFGNTEAVKAIDPVYTKIKTYPSGVIAYFFGRDSDDKAVKAKTPPPPDYLEGLKIERVDGDYVYANATRQQANQLVSFPAPTFRYVPDGYTWNEAVLIFEHQKEIADASTYTFENEKGQMISVTLRQIQPNSGSNPSISAEGVNVELIKIGDATATLTTSGRSSSIELLNKDGLYIMISGLITRDQAIRLYEGMWD</sequence>
<dbReference type="EMBL" id="JBHSMI010000028">
    <property type="protein sequence ID" value="MFC5404968.1"/>
    <property type="molecule type" value="Genomic_DNA"/>
</dbReference>
<evidence type="ECO:0000313" key="3">
    <source>
        <dbReference type="EMBL" id="MFC5404968.1"/>
    </source>
</evidence>
<accession>A0ABW0HVK4</accession>
<keyword evidence="1" id="KW-0812">Transmembrane</keyword>
<gene>
    <name evidence="3" type="ORF">ACFPOF_19680</name>
</gene>